<evidence type="ECO:0000259" key="3">
    <source>
        <dbReference type="Pfam" id="PF04773"/>
    </source>
</evidence>
<dbReference type="EMBL" id="JAVDSB010000001">
    <property type="protein sequence ID" value="MDR6548933.1"/>
    <property type="molecule type" value="Genomic_DNA"/>
</dbReference>
<proteinExistence type="predicted"/>
<sequence length="565" mass="60901">MSLNQGDTVYTGDSSSVTLNLASGDADVTLGDNAELNVSDLNSSDGNKKSKLKVWAGSMWVKVKSLAGADDEFEVETPTAVMGVRGTQFFVSVDSVSGKTKMAVGSGRVSASTVTPSSDDTQTTTITYLNPTQEISLDNREETSDLDLKVEFFDLEDFIKQASPEIIKELLLNKADIDKENEAFIAKKKAEIEAGLLSSDQTTLSILNLADLDKVKQNLENLIGNIAKEALAEKKFDQKALDKIIEDSNKKITNEDKKLDLSKVKPLDKSAGVNPDVEKKKQEELKKLEEAKLKAKLEKDKKAEEAKQKLAAALKKLEEEKKKIEAEKKLAEEKAKADAEAKLKAGLTEQEKKAFEDAKAAEAKGNTTTPPPVNSGGGSGDSDSGGGTPPVEKPKVSLTATPINPEDVVMPVSVGTEGGAQVGPPNTFYYLNIDIAGITNIYAVEVHLLYSRADYIPFIPLTNKDIFYKTNASTSADYIKEYKSLSPNGETSELVYAVTKFGGGTPVSASMKTPLVSIPMSSIFEDEISVGKIVIVKKNGETFEKLTVADLQQIAPLPIEGSYLP</sequence>
<evidence type="ECO:0000313" key="5">
    <source>
        <dbReference type="Proteomes" id="UP001267290"/>
    </source>
</evidence>
<feature type="compositionally biased region" description="Gly residues" evidence="2">
    <location>
        <begin position="375"/>
        <end position="388"/>
    </location>
</feature>
<evidence type="ECO:0000313" key="4">
    <source>
        <dbReference type="EMBL" id="MDR6548933.1"/>
    </source>
</evidence>
<dbReference type="PANTHER" id="PTHR38731:SF1">
    <property type="entry name" value="FECR PROTEIN DOMAIN-CONTAINING PROTEIN"/>
    <property type="match status" value="1"/>
</dbReference>
<gene>
    <name evidence="4" type="ORF">J2736_000116</name>
</gene>
<name>A0ABU1NN85_9BACL</name>
<accession>A0ABU1NN85</accession>
<protein>
    <recommendedName>
        <fullName evidence="3">FecR protein domain-containing protein</fullName>
    </recommendedName>
</protein>
<feature type="region of interest" description="Disordered" evidence="2">
    <location>
        <begin position="353"/>
        <end position="402"/>
    </location>
</feature>
<evidence type="ECO:0000256" key="1">
    <source>
        <dbReference type="SAM" id="Coils"/>
    </source>
</evidence>
<organism evidence="4 5">
    <name type="scientific">Paenibacillus qinlingensis</name>
    <dbReference type="NCBI Taxonomy" id="1837343"/>
    <lineage>
        <taxon>Bacteria</taxon>
        <taxon>Bacillati</taxon>
        <taxon>Bacillota</taxon>
        <taxon>Bacilli</taxon>
        <taxon>Bacillales</taxon>
        <taxon>Paenibacillaceae</taxon>
        <taxon>Paenibacillus</taxon>
    </lineage>
</organism>
<dbReference type="Proteomes" id="UP001267290">
    <property type="component" value="Unassembled WGS sequence"/>
</dbReference>
<dbReference type="Gene3D" id="2.60.120.1440">
    <property type="match status" value="1"/>
</dbReference>
<dbReference type="PANTHER" id="PTHR38731">
    <property type="entry name" value="LIPL45-RELATED LIPOPROTEIN-RELATED"/>
    <property type="match status" value="1"/>
</dbReference>
<feature type="compositionally biased region" description="Basic and acidic residues" evidence="2">
    <location>
        <begin position="353"/>
        <end position="362"/>
    </location>
</feature>
<reference evidence="4 5" key="1">
    <citation type="submission" date="2023-07" db="EMBL/GenBank/DDBJ databases">
        <title>Sorghum-associated microbial communities from plants grown in Nebraska, USA.</title>
        <authorList>
            <person name="Schachtman D."/>
        </authorList>
    </citation>
    <scope>NUCLEOTIDE SEQUENCE [LARGE SCALE GENOMIC DNA]</scope>
    <source>
        <strain evidence="4 5">CC258</strain>
    </source>
</reference>
<feature type="domain" description="FecR protein" evidence="3">
    <location>
        <begin position="7"/>
        <end position="109"/>
    </location>
</feature>
<keyword evidence="5" id="KW-1185">Reference proteome</keyword>
<dbReference type="Pfam" id="PF04773">
    <property type="entry name" value="FecR"/>
    <property type="match status" value="1"/>
</dbReference>
<comment type="caution">
    <text evidence="4">The sequence shown here is derived from an EMBL/GenBank/DDBJ whole genome shotgun (WGS) entry which is preliminary data.</text>
</comment>
<evidence type="ECO:0000256" key="2">
    <source>
        <dbReference type="SAM" id="MobiDB-lite"/>
    </source>
</evidence>
<keyword evidence="1" id="KW-0175">Coiled coil</keyword>
<dbReference type="RefSeq" id="WP_310222497.1">
    <property type="nucleotide sequence ID" value="NZ_JAVDSB010000001.1"/>
</dbReference>
<dbReference type="InterPro" id="IPR006860">
    <property type="entry name" value="FecR"/>
</dbReference>
<feature type="coiled-coil region" evidence="1">
    <location>
        <begin position="274"/>
        <end position="341"/>
    </location>
</feature>